<feature type="transmembrane region" description="Helical" evidence="1">
    <location>
        <begin position="190"/>
        <end position="215"/>
    </location>
</feature>
<feature type="transmembrane region" description="Helical" evidence="1">
    <location>
        <begin position="12"/>
        <end position="28"/>
    </location>
</feature>
<proteinExistence type="predicted"/>
<reference evidence="2 3" key="1">
    <citation type="submission" date="2022-07" db="EMBL/GenBank/DDBJ databases">
        <title>Genome-wide signatures of adaptation to extreme environments.</title>
        <authorList>
            <person name="Cho C.H."/>
            <person name="Yoon H.S."/>
        </authorList>
    </citation>
    <scope>NUCLEOTIDE SEQUENCE [LARGE SCALE GENOMIC DNA]</scope>
    <source>
        <strain evidence="2 3">108.79 E11</strain>
    </source>
</reference>
<name>A0AAV9IEU7_9RHOD</name>
<keyword evidence="3" id="KW-1185">Reference proteome</keyword>
<feature type="transmembrane region" description="Helical" evidence="1">
    <location>
        <begin position="132"/>
        <end position="152"/>
    </location>
</feature>
<feature type="transmembrane region" description="Helical" evidence="1">
    <location>
        <begin position="277"/>
        <end position="301"/>
    </location>
</feature>
<evidence type="ECO:0000313" key="2">
    <source>
        <dbReference type="EMBL" id="KAK4525990.1"/>
    </source>
</evidence>
<dbReference type="Proteomes" id="UP001300502">
    <property type="component" value="Unassembled WGS sequence"/>
</dbReference>
<feature type="transmembrane region" description="Helical" evidence="1">
    <location>
        <begin position="159"/>
        <end position="178"/>
    </location>
</feature>
<keyword evidence="1" id="KW-0472">Membrane</keyword>
<sequence>MVASKKKNVAKKCLRTAALIVLYLYLVRFEYSANRKLAAKYDFRSAELLLIFQSTAAILVLYVVSKSKQRNIPRLNLVDISTFLPFAILCFISAKCGILVFKSRGIPETSPFKTCLFPFSLEVEKVLFPTNVFRIARVSSLTAVLLSFLCYIRGGEMAYGWLQCVVSRVTYAVFVNGVKKILIDAEYSSLHIFYGIYLALLVISVLVGTVSFSVFDGLKGPPWMRGDFVYTLMSSVLFGIGTFFNQVYLTYFTSPTFVVVLTYVAQESWNLGMGKMYPFSCNTFVLVAMFIALISFLFDLIHESLYDLGKKEMSSLP</sequence>
<keyword evidence="1" id="KW-1133">Transmembrane helix</keyword>
<dbReference type="AlphaFoldDB" id="A0AAV9IEU7"/>
<feature type="transmembrane region" description="Helical" evidence="1">
    <location>
        <begin position="48"/>
        <end position="65"/>
    </location>
</feature>
<dbReference type="EMBL" id="JANCYU010000035">
    <property type="protein sequence ID" value="KAK4525990.1"/>
    <property type="molecule type" value="Genomic_DNA"/>
</dbReference>
<keyword evidence="1" id="KW-0812">Transmembrane</keyword>
<organism evidence="2 3">
    <name type="scientific">Galdieria yellowstonensis</name>
    <dbReference type="NCBI Taxonomy" id="3028027"/>
    <lineage>
        <taxon>Eukaryota</taxon>
        <taxon>Rhodophyta</taxon>
        <taxon>Bangiophyceae</taxon>
        <taxon>Galdieriales</taxon>
        <taxon>Galdieriaceae</taxon>
        <taxon>Galdieria</taxon>
    </lineage>
</organism>
<feature type="transmembrane region" description="Helical" evidence="1">
    <location>
        <begin position="227"/>
        <end position="248"/>
    </location>
</feature>
<feature type="transmembrane region" description="Helical" evidence="1">
    <location>
        <begin position="77"/>
        <end position="101"/>
    </location>
</feature>
<comment type="caution">
    <text evidence="2">The sequence shown here is derived from an EMBL/GenBank/DDBJ whole genome shotgun (WGS) entry which is preliminary data.</text>
</comment>
<evidence type="ECO:0000256" key="1">
    <source>
        <dbReference type="SAM" id="Phobius"/>
    </source>
</evidence>
<evidence type="ECO:0000313" key="3">
    <source>
        <dbReference type="Proteomes" id="UP001300502"/>
    </source>
</evidence>
<accession>A0AAV9IEU7</accession>
<protein>
    <submittedName>
        <fullName evidence="2">Uncharacterized protein</fullName>
    </submittedName>
</protein>
<gene>
    <name evidence="2" type="ORF">GAYE_SCF18G3899</name>
</gene>